<dbReference type="NCBIfam" id="NF009150">
    <property type="entry name" value="PRK12497.1-3"/>
    <property type="match status" value="1"/>
</dbReference>
<sequence>MASAPGQAPHPDSPHSGPIQPGPPLPDRQHGGQGRATPAVFKRELGARGERIAADYLASRGFALIARNWRCRYGELDLVMRDGAAFVAVEVKTRSGTGYGDPLESITARKAARLRRVLLEWGSTTGHRGARLRVDAVGITLRPGEASPRIQHLRAVA</sequence>
<organism evidence="4 5">
    <name type="scientific">Leucobacter aridicollis</name>
    <dbReference type="NCBI Taxonomy" id="283878"/>
    <lineage>
        <taxon>Bacteria</taxon>
        <taxon>Bacillati</taxon>
        <taxon>Actinomycetota</taxon>
        <taxon>Actinomycetes</taxon>
        <taxon>Micrococcales</taxon>
        <taxon>Microbacteriaceae</taxon>
        <taxon>Leucobacter</taxon>
    </lineage>
</organism>
<dbReference type="GO" id="GO:0003676">
    <property type="term" value="F:nucleic acid binding"/>
    <property type="evidence" value="ECO:0007669"/>
    <property type="project" value="InterPro"/>
</dbReference>
<keyword evidence="5" id="KW-1185">Reference proteome</keyword>
<comment type="similarity">
    <text evidence="1 2">Belongs to the UPF0102 family.</text>
</comment>
<dbReference type="InterPro" id="IPR003509">
    <property type="entry name" value="UPF0102_YraN-like"/>
</dbReference>
<evidence type="ECO:0000313" key="5">
    <source>
        <dbReference type="Proteomes" id="UP000586095"/>
    </source>
</evidence>
<keyword evidence="4" id="KW-0255">Endonuclease</keyword>
<name>A0A852R9U8_9MICO</name>
<dbReference type="CDD" id="cd20736">
    <property type="entry name" value="PoNe_Nuclease"/>
    <property type="match status" value="1"/>
</dbReference>
<feature type="region of interest" description="Disordered" evidence="3">
    <location>
        <begin position="1"/>
        <end position="36"/>
    </location>
</feature>
<dbReference type="SUPFAM" id="SSF52980">
    <property type="entry name" value="Restriction endonuclease-like"/>
    <property type="match status" value="1"/>
</dbReference>
<dbReference type="HAMAP" id="MF_00048">
    <property type="entry name" value="UPF0102"/>
    <property type="match status" value="1"/>
</dbReference>
<keyword evidence="4" id="KW-0378">Hydrolase</keyword>
<accession>A0A852R9U8</accession>
<comment type="caution">
    <text evidence="4">The sequence shown here is derived from an EMBL/GenBank/DDBJ whole genome shotgun (WGS) entry which is preliminary data.</text>
</comment>
<dbReference type="InterPro" id="IPR011335">
    <property type="entry name" value="Restrct_endonuc-II-like"/>
</dbReference>
<reference evidence="4 5" key="1">
    <citation type="submission" date="2020-07" db="EMBL/GenBank/DDBJ databases">
        <title>Sequencing the genomes of 1000 actinobacteria strains.</title>
        <authorList>
            <person name="Klenk H.-P."/>
        </authorList>
    </citation>
    <scope>NUCLEOTIDE SEQUENCE [LARGE SCALE GENOMIC DNA]</scope>
    <source>
        <strain evidence="4 5">DSM 17380</strain>
    </source>
</reference>
<evidence type="ECO:0000256" key="3">
    <source>
        <dbReference type="SAM" id="MobiDB-lite"/>
    </source>
</evidence>
<dbReference type="Gene3D" id="3.40.1350.10">
    <property type="match status" value="1"/>
</dbReference>
<dbReference type="NCBIfam" id="NF009154">
    <property type="entry name" value="PRK12497.3-3"/>
    <property type="match status" value="1"/>
</dbReference>
<dbReference type="InterPro" id="IPR011856">
    <property type="entry name" value="tRNA_endonuc-like_dom_sf"/>
</dbReference>
<dbReference type="EMBL" id="JACCBD010000001">
    <property type="protein sequence ID" value="NYD27179.1"/>
    <property type="molecule type" value="Genomic_DNA"/>
</dbReference>
<dbReference type="PANTHER" id="PTHR34039">
    <property type="entry name" value="UPF0102 PROTEIN YRAN"/>
    <property type="match status" value="1"/>
</dbReference>
<dbReference type="RefSeq" id="WP_185987177.1">
    <property type="nucleotide sequence ID" value="NZ_BAAALZ010000001.1"/>
</dbReference>
<evidence type="ECO:0000256" key="2">
    <source>
        <dbReference type="HAMAP-Rule" id="MF_00048"/>
    </source>
</evidence>
<protein>
    <recommendedName>
        <fullName evidence="2">UPF0102 protein BJ960_001982</fullName>
    </recommendedName>
</protein>
<dbReference type="PANTHER" id="PTHR34039:SF1">
    <property type="entry name" value="UPF0102 PROTEIN YRAN"/>
    <property type="match status" value="1"/>
</dbReference>
<dbReference type="Pfam" id="PF02021">
    <property type="entry name" value="UPF0102"/>
    <property type="match status" value="1"/>
</dbReference>
<keyword evidence="4" id="KW-0540">Nuclease</keyword>
<evidence type="ECO:0000256" key="1">
    <source>
        <dbReference type="ARBA" id="ARBA00006738"/>
    </source>
</evidence>
<proteinExistence type="inferred from homology"/>
<evidence type="ECO:0000313" key="4">
    <source>
        <dbReference type="EMBL" id="NYD27179.1"/>
    </source>
</evidence>
<dbReference type="AlphaFoldDB" id="A0A852R9U8"/>
<dbReference type="GO" id="GO:0004519">
    <property type="term" value="F:endonuclease activity"/>
    <property type="evidence" value="ECO:0007669"/>
    <property type="project" value="UniProtKB-KW"/>
</dbReference>
<dbReference type="Proteomes" id="UP000586095">
    <property type="component" value="Unassembled WGS sequence"/>
</dbReference>
<gene>
    <name evidence="4" type="ORF">BJ960_001982</name>
</gene>